<feature type="domain" description="Thioredoxin-like fold" evidence="2">
    <location>
        <begin position="3"/>
        <end position="79"/>
    </location>
</feature>
<reference evidence="4" key="2">
    <citation type="submission" date="2012-03" db="EMBL/GenBank/DDBJ databases">
        <title>The complete genome sequence of the pioneer microbe on fresh volcanic deposit, Leptospirillum ferrooxidans strain C2-3.</title>
        <authorList>
            <person name="Fujimura R."/>
            <person name="Sato Y."/>
            <person name="Nishizawa T."/>
            <person name="Nanba K."/>
            <person name="Oshima K."/>
            <person name="Hattori M."/>
            <person name="Kamijo T."/>
            <person name="Ohta H."/>
        </authorList>
    </citation>
    <scope>NUCLEOTIDE SEQUENCE [LARGE SCALE GENOMIC DNA]</scope>
    <source>
        <strain evidence="4">C2-3</strain>
    </source>
</reference>
<dbReference type="Gene3D" id="3.40.30.10">
    <property type="entry name" value="Glutaredoxin"/>
    <property type="match status" value="1"/>
</dbReference>
<dbReference type="SUPFAM" id="SSF52833">
    <property type="entry name" value="Thioredoxin-like"/>
    <property type="match status" value="1"/>
</dbReference>
<dbReference type="PROSITE" id="PS51354">
    <property type="entry name" value="GLUTAREDOXIN_2"/>
    <property type="match status" value="1"/>
</dbReference>
<dbReference type="OrthoDB" id="14695at2"/>
<evidence type="ECO:0000256" key="1">
    <source>
        <dbReference type="ARBA" id="ARBA00023284"/>
    </source>
</evidence>
<dbReference type="InterPro" id="IPR012336">
    <property type="entry name" value="Thioredoxin-like_fold"/>
</dbReference>
<evidence type="ECO:0000313" key="3">
    <source>
        <dbReference type="EMBL" id="BAM07237.1"/>
    </source>
</evidence>
<dbReference type="Proteomes" id="UP000007382">
    <property type="component" value="Chromosome"/>
</dbReference>
<dbReference type="Pfam" id="PF13192">
    <property type="entry name" value="Thioredoxin_3"/>
    <property type="match status" value="1"/>
</dbReference>
<gene>
    <name evidence="3" type="ordered locus">LFE_1555</name>
</gene>
<dbReference type="InterPro" id="IPR017937">
    <property type="entry name" value="Thioredoxin_CS"/>
</dbReference>
<dbReference type="KEGG" id="lfc:LFE_1555"/>
<dbReference type="InterPro" id="IPR036249">
    <property type="entry name" value="Thioredoxin-like_sf"/>
</dbReference>
<keyword evidence="4" id="KW-1185">Reference proteome</keyword>
<protein>
    <submittedName>
        <fullName evidence="3">Putative thioredoxin</fullName>
    </submittedName>
</protein>
<dbReference type="HOGENOM" id="CLU_090389_20_3_0"/>
<evidence type="ECO:0000259" key="2">
    <source>
        <dbReference type="Pfam" id="PF13192"/>
    </source>
</evidence>
<keyword evidence="1" id="KW-0676">Redox-active center</keyword>
<name>I0IPN8_LEPFC</name>
<dbReference type="eggNOG" id="COG0526">
    <property type="taxonomic scope" value="Bacteria"/>
</dbReference>
<dbReference type="EMBL" id="AP012342">
    <property type="protein sequence ID" value="BAM07237.1"/>
    <property type="molecule type" value="Genomic_DNA"/>
</dbReference>
<dbReference type="PROSITE" id="PS00194">
    <property type="entry name" value="THIOREDOXIN_1"/>
    <property type="match status" value="1"/>
</dbReference>
<dbReference type="PATRIC" id="fig|1162668.3.peg.1846"/>
<dbReference type="STRING" id="1162668.LFE_1555"/>
<sequence>MVKVILLTATWCPTCPPVKRFWELLSDDQDIEYTEVDIESPEGACLREEHQIQMVPSTLINNRLYFSGMPEKQRATSIIRALKESER</sequence>
<accession>I0IPN8</accession>
<evidence type="ECO:0000313" key="4">
    <source>
        <dbReference type="Proteomes" id="UP000007382"/>
    </source>
</evidence>
<proteinExistence type="predicted"/>
<organism evidence="3 4">
    <name type="scientific">Leptospirillum ferrooxidans (strain C2-3)</name>
    <dbReference type="NCBI Taxonomy" id="1162668"/>
    <lineage>
        <taxon>Bacteria</taxon>
        <taxon>Pseudomonadati</taxon>
        <taxon>Nitrospirota</taxon>
        <taxon>Nitrospiria</taxon>
        <taxon>Nitrospirales</taxon>
        <taxon>Nitrospiraceae</taxon>
        <taxon>Leptospirillum</taxon>
    </lineage>
</organism>
<reference evidence="3 4" key="1">
    <citation type="journal article" date="2012" name="J. Bacteriol.">
        <title>Complete Genome Sequence of Leptospirillum ferrooxidans Strain C2-3, Isolated from a Fresh Volcanic Ash Deposit on the Island of Miyake, Japan.</title>
        <authorList>
            <person name="Fujimura R."/>
            <person name="Sato Y."/>
            <person name="Nishizawa T."/>
            <person name="Oshima K."/>
            <person name="Kim S.-W."/>
            <person name="Hattori M."/>
            <person name="Kamijo T."/>
            <person name="Ohta H."/>
        </authorList>
    </citation>
    <scope>NUCLEOTIDE SEQUENCE [LARGE SCALE GENOMIC DNA]</scope>
    <source>
        <strain evidence="3 4">C2-3</strain>
    </source>
</reference>
<dbReference type="RefSeq" id="WP_014449724.1">
    <property type="nucleotide sequence ID" value="NC_017094.1"/>
</dbReference>
<dbReference type="AlphaFoldDB" id="I0IPN8"/>